<name>A0ABD3RRD7_9STRA</name>
<keyword evidence="3" id="KW-0539">Nucleus</keyword>
<evidence type="ECO:0000256" key="3">
    <source>
        <dbReference type="ARBA" id="ARBA00023242"/>
    </source>
</evidence>
<protein>
    <recommendedName>
        <fullName evidence="6">Replication protein A 14 kDa subunit</fullName>
    </recommendedName>
</protein>
<dbReference type="EMBL" id="JALLPB020000195">
    <property type="protein sequence ID" value="KAL3815517.1"/>
    <property type="molecule type" value="Genomic_DNA"/>
</dbReference>
<evidence type="ECO:0000313" key="5">
    <source>
        <dbReference type="Proteomes" id="UP001530377"/>
    </source>
</evidence>
<organism evidence="4 5">
    <name type="scientific">Cyclostephanos tholiformis</name>
    <dbReference type="NCBI Taxonomy" id="382380"/>
    <lineage>
        <taxon>Eukaryota</taxon>
        <taxon>Sar</taxon>
        <taxon>Stramenopiles</taxon>
        <taxon>Ochrophyta</taxon>
        <taxon>Bacillariophyta</taxon>
        <taxon>Coscinodiscophyceae</taxon>
        <taxon>Thalassiosirophycidae</taxon>
        <taxon>Stephanodiscales</taxon>
        <taxon>Stephanodiscaceae</taxon>
        <taxon>Cyclostephanos</taxon>
    </lineage>
</organism>
<keyword evidence="5" id="KW-1185">Reference proteome</keyword>
<evidence type="ECO:0000256" key="1">
    <source>
        <dbReference type="ARBA" id="ARBA00004123"/>
    </source>
</evidence>
<evidence type="ECO:0000256" key="2">
    <source>
        <dbReference type="ARBA" id="ARBA00009761"/>
    </source>
</evidence>
<dbReference type="InterPro" id="IPR013970">
    <property type="entry name" value="Rfa2"/>
</dbReference>
<dbReference type="AlphaFoldDB" id="A0ABD3RRD7"/>
<gene>
    <name evidence="4" type="ORF">ACHAXA_007373</name>
</gene>
<evidence type="ECO:0008006" key="6">
    <source>
        <dbReference type="Google" id="ProtNLM"/>
    </source>
</evidence>
<dbReference type="GO" id="GO:0031981">
    <property type="term" value="C:nuclear lumen"/>
    <property type="evidence" value="ECO:0007669"/>
    <property type="project" value="UniProtKB-ARBA"/>
</dbReference>
<dbReference type="SUPFAM" id="SSF50249">
    <property type="entry name" value="Nucleic acid-binding proteins"/>
    <property type="match status" value="1"/>
</dbReference>
<comment type="subcellular location">
    <subcellularLocation>
        <location evidence="1">Nucleus</location>
    </subcellularLocation>
</comment>
<proteinExistence type="inferred from homology"/>
<comment type="caution">
    <text evidence="4">The sequence shown here is derived from an EMBL/GenBank/DDBJ whole genome shotgun (WGS) entry which is preliminary data.</text>
</comment>
<dbReference type="InterPro" id="IPR012340">
    <property type="entry name" value="NA-bd_OB-fold"/>
</dbReference>
<evidence type="ECO:0000313" key="4">
    <source>
        <dbReference type="EMBL" id="KAL3815517.1"/>
    </source>
</evidence>
<dbReference type="Gene3D" id="2.40.50.140">
    <property type="entry name" value="Nucleic acid-binding proteins"/>
    <property type="match status" value="1"/>
</dbReference>
<reference evidence="4 5" key="1">
    <citation type="submission" date="2024-10" db="EMBL/GenBank/DDBJ databases">
        <title>Updated reference genomes for cyclostephanoid diatoms.</title>
        <authorList>
            <person name="Roberts W.R."/>
            <person name="Alverson A.J."/>
        </authorList>
    </citation>
    <scope>NUCLEOTIDE SEQUENCE [LARGE SCALE GENOMIC DNA]</scope>
    <source>
        <strain evidence="4 5">AJA228-03</strain>
    </source>
</reference>
<sequence>MSLPDGAFPRVNAAMIHSGEYVNCIASVVGMPVSFDGESAIDFECVDGGRVQVIVSPEFLFVPGKVMEIMGAVQEDRSVQYFISRELGEGFDFANYNQLITKVLTNPKYNDLFGLQV</sequence>
<comment type="similarity">
    <text evidence="2">Belongs to the replication factor A protein 3 family.</text>
</comment>
<dbReference type="Proteomes" id="UP001530377">
    <property type="component" value="Unassembled WGS sequence"/>
</dbReference>
<dbReference type="Pfam" id="PF08661">
    <property type="entry name" value="Rep_fac-A_3"/>
    <property type="match status" value="1"/>
</dbReference>
<accession>A0ABD3RRD7</accession>